<proteinExistence type="predicted"/>
<feature type="compositionally biased region" description="Polar residues" evidence="1">
    <location>
        <begin position="367"/>
        <end position="379"/>
    </location>
</feature>
<feature type="region of interest" description="Disordered" evidence="1">
    <location>
        <begin position="73"/>
        <end position="115"/>
    </location>
</feature>
<dbReference type="EMBL" id="BDSP01000089">
    <property type="protein sequence ID" value="GAX15274.1"/>
    <property type="molecule type" value="Genomic_DNA"/>
</dbReference>
<dbReference type="InParanoid" id="A0A1Z5JMR2"/>
<evidence type="ECO:0000313" key="3">
    <source>
        <dbReference type="Proteomes" id="UP000198406"/>
    </source>
</evidence>
<feature type="compositionally biased region" description="Basic and acidic residues" evidence="1">
    <location>
        <begin position="380"/>
        <end position="392"/>
    </location>
</feature>
<keyword evidence="3" id="KW-1185">Reference proteome</keyword>
<feature type="region of interest" description="Disordered" evidence="1">
    <location>
        <begin position="422"/>
        <end position="444"/>
    </location>
</feature>
<dbReference type="Proteomes" id="UP000198406">
    <property type="component" value="Unassembled WGS sequence"/>
</dbReference>
<dbReference type="AlphaFoldDB" id="A0A1Z5JMR2"/>
<feature type="compositionally biased region" description="Basic and acidic residues" evidence="1">
    <location>
        <begin position="164"/>
        <end position="178"/>
    </location>
</feature>
<feature type="compositionally biased region" description="Polar residues" evidence="1">
    <location>
        <begin position="94"/>
        <end position="115"/>
    </location>
</feature>
<sequence>MVDLPRNALVREGKSEYLDPTLLEVAMSDESTISTISHKYSAEADRREISGYQAPEGSRPKQIQEQSNIQRFDVDPSRSGHVYDDLQRTRDRGNNQASRYQTVKGSSGRQNDAYNNQRHQVLRDHVMARADDDIFEGLEDETLLNDTIFRFADDDDGYVQKDQPIGRHDNHATKERTRAPSSYVSRGGIHGRSGMVVEKTRGTKSVISDITSDLKSRKNREYRRKDYSGAEVATIDEKTDVDGESDVDETDIGGSRTVDDTVGYTVGEETEYQDSYEDESVIGISTQECTRELIMDSAFYKMGCAVVSSLSSVLPGQDVINQFCQDPRSCSQMRAGKNGNCNFLKGDNGISGGNTRAQEKTLQQVVQGLAKSSDSSDTDPVTRRARQDEERMQAQSKLLDYASQAMGRLSSTRRRQPQVLAPILSQTSQSGHGGTGTAFSVSDEKTHSDNSSVLSVVQTKALTEVSASLRNEGVKCLKLNRHKKWQVRYLKVSQDGNTKCPKALLWLKNLSAPTTKLPDLKTNGQGGFLFSKLTNIETMQNTSLLDNLPRNLRKDFPSLQVVALDYDCDEGPRQVIISFKNSTEAEAFRSAVKVIKLWAQREGSSSLVASQNNKDPTSN</sequence>
<gene>
    <name evidence="2" type="ORF">FisN_1Hh711</name>
</gene>
<feature type="region of interest" description="Disordered" evidence="1">
    <location>
        <begin position="161"/>
        <end position="190"/>
    </location>
</feature>
<evidence type="ECO:0000313" key="2">
    <source>
        <dbReference type="EMBL" id="GAX15274.1"/>
    </source>
</evidence>
<feature type="region of interest" description="Disordered" evidence="1">
    <location>
        <begin position="367"/>
        <end position="392"/>
    </location>
</feature>
<accession>A0A1Z5JMR2</accession>
<comment type="caution">
    <text evidence="2">The sequence shown here is derived from an EMBL/GenBank/DDBJ whole genome shotgun (WGS) entry which is preliminary data.</text>
</comment>
<evidence type="ECO:0000256" key="1">
    <source>
        <dbReference type="SAM" id="MobiDB-lite"/>
    </source>
</evidence>
<protein>
    <recommendedName>
        <fullName evidence="4">PH domain-containing protein</fullName>
    </recommendedName>
</protein>
<reference evidence="2 3" key="1">
    <citation type="journal article" date="2015" name="Plant Cell">
        <title>Oil accumulation by the oleaginous diatom Fistulifera solaris as revealed by the genome and transcriptome.</title>
        <authorList>
            <person name="Tanaka T."/>
            <person name="Maeda Y."/>
            <person name="Veluchamy A."/>
            <person name="Tanaka M."/>
            <person name="Abida H."/>
            <person name="Marechal E."/>
            <person name="Bowler C."/>
            <person name="Muto M."/>
            <person name="Sunaga Y."/>
            <person name="Tanaka M."/>
            <person name="Yoshino T."/>
            <person name="Taniguchi T."/>
            <person name="Fukuda Y."/>
            <person name="Nemoto M."/>
            <person name="Matsumoto M."/>
            <person name="Wong P.S."/>
            <person name="Aburatani S."/>
            <person name="Fujibuchi W."/>
        </authorList>
    </citation>
    <scope>NUCLEOTIDE SEQUENCE [LARGE SCALE GENOMIC DNA]</scope>
    <source>
        <strain evidence="2 3">JPCC DA0580</strain>
    </source>
</reference>
<feature type="compositionally biased region" description="Basic and acidic residues" evidence="1">
    <location>
        <begin position="73"/>
        <end position="93"/>
    </location>
</feature>
<evidence type="ECO:0008006" key="4">
    <source>
        <dbReference type="Google" id="ProtNLM"/>
    </source>
</evidence>
<name>A0A1Z5JMR2_FISSO</name>
<organism evidence="2 3">
    <name type="scientific">Fistulifera solaris</name>
    <name type="common">Oleaginous diatom</name>
    <dbReference type="NCBI Taxonomy" id="1519565"/>
    <lineage>
        <taxon>Eukaryota</taxon>
        <taxon>Sar</taxon>
        <taxon>Stramenopiles</taxon>
        <taxon>Ochrophyta</taxon>
        <taxon>Bacillariophyta</taxon>
        <taxon>Bacillariophyceae</taxon>
        <taxon>Bacillariophycidae</taxon>
        <taxon>Naviculales</taxon>
        <taxon>Naviculaceae</taxon>
        <taxon>Fistulifera</taxon>
    </lineage>
</organism>